<protein>
    <submittedName>
        <fullName evidence="2">Glyoxalase</fullName>
    </submittedName>
</protein>
<sequence>MEDIRVNLIGISLITKDVLALTDFYSEVLGVRFEGNSTHMESSGERVSLSIFSEQSMEQLSPGSMFDYGSGNTVINFEVKNVDEEYEKLRKTDIEFIKLPTTHPWGARSMWFRDLDGNIVNFVTRAKN</sequence>
<evidence type="ECO:0000313" key="2">
    <source>
        <dbReference type="EMBL" id="QAA33714.1"/>
    </source>
</evidence>
<proteinExistence type="predicted"/>
<organism evidence="2 3">
    <name type="scientific">Clostridium manihotivorum</name>
    <dbReference type="NCBI Taxonomy" id="2320868"/>
    <lineage>
        <taxon>Bacteria</taxon>
        <taxon>Bacillati</taxon>
        <taxon>Bacillota</taxon>
        <taxon>Clostridia</taxon>
        <taxon>Eubacteriales</taxon>
        <taxon>Clostridiaceae</taxon>
        <taxon>Clostridium</taxon>
    </lineage>
</organism>
<evidence type="ECO:0000313" key="3">
    <source>
        <dbReference type="Proteomes" id="UP000286268"/>
    </source>
</evidence>
<evidence type="ECO:0000259" key="1">
    <source>
        <dbReference type="PROSITE" id="PS51819"/>
    </source>
</evidence>
<accession>A0A410DXA5</accession>
<dbReference type="InterPro" id="IPR004360">
    <property type="entry name" value="Glyas_Fos-R_dOase_dom"/>
</dbReference>
<gene>
    <name evidence="2" type="ORF">C1I91_19945</name>
</gene>
<dbReference type="Gene3D" id="3.10.180.10">
    <property type="entry name" value="2,3-Dihydroxybiphenyl 1,2-Dioxygenase, domain 1"/>
    <property type="match status" value="1"/>
</dbReference>
<dbReference type="OrthoDB" id="9815599at2"/>
<dbReference type="PROSITE" id="PS51819">
    <property type="entry name" value="VOC"/>
    <property type="match status" value="1"/>
</dbReference>
<dbReference type="InterPro" id="IPR029068">
    <property type="entry name" value="Glyas_Bleomycin-R_OHBP_Dase"/>
</dbReference>
<name>A0A410DXA5_9CLOT</name>
<dbReference type="SUPFAM" id="SSF54593">
    <property type="entry name" value="Glyoxalase/Bleomycin resistance protein/Dihydroxybiphenyl dioxygenase"/>
    <property type="match status" value="1"/>
</dbReference>
<dbReference type="AlphaFoldDB" id="A0A410DXA5"/>
<feature type="domain" description="VOC" evidence="1">
    <location>
        <begin position="5"/>
        <end position="125"/>
    </location>
</feature>
<dbReference type="InterPro" id="IPR037523">
    <property type="entry name" value="VOC_core"/>
</dbReference>
<keyword evidence="3" id="KW-1185">Reference proteome</keyword>
<dbReference type="Proteomes" id="UP000286268">
    <property type="component" value="Chromosome"/>
</dbReference>
<reference evidence="2 3" key="1">
    <citation type="submission" date="2018-01" db="EMBL/GenBank/DDBJ databases">
        <title>Genome Sequencing and Assembly of Anaerobacter polyendosporus strain CT4.</title>
        <authorList>
            <person name="Tachaapaikoon C."/>
            <person name="Sutheeworapong S."/>
            <person name="Jenjaroenpun P."/>
            <person name="Wongsurawat T."/>
            <person name="Nookeaw I."/>
            <person name="Cheawchanlertfa P."/>
            <person name="Kosugi A."/>
            <person name="Cheevadhanarak S."/>
            <person name="Ratanakhanokchai K."/>
        </authorList>
    </citation>
    <scope>NUCLEOTIDE SEQUENCE [LARGE SCALE GENOMIC DNA]</scope>
    <source>
        <strain evidence="2 3">CT4</strain>
    </source>
</reference>
<dbReference type="EMBL" id="CP025746">
    <property type="protein sequence ID" value="QAA33714.1"/>
    <property type="molecule type" value="Genomic_DNA"/>
</dbReference>
<dbReference type="Pfam" id="PF00903">
    <property type="entry name" value="Glyoxalase"/>
    <property type="match status" value="1"/>
</dbReference>
<dbReference type="KEGG" id="cmah:C1I91_19945"/>